<reference evidence="1" key="1">
    <citation type="submission" date="2018-02" db="EMBL/GenBank/DDBJ databases">
        <authorList>
            <person name="Cohen D.B."/>
            <person name="Kent A.D."/>
        </authorList>
    </citation>
    <scope>NUCLEOTIDE SEQUENCE</scope>
</reference>
<gene>
    <name evidence="1" type="ORF">FSB_LOCUS42949</name>
</gene>
<accession>A0A2N9HLN6</accession>
<name>A0A2N9HLN6_FAGSY</name>
<proteinExistence type="predicted"/>
<organism evidence="1">
    <name type="scientific">Fagus sylvatica</name>
    <name type="common">Beechnut</name>
    <dbReference type="NCBI Taxonomy" id="28930"/>
    <lineage>
        <taxon>Eukaryota</taxon>
        <taxon>Viridiplantae</taxon>
        <taxon>Streptophyta</taxon>
        <taxon>Embryophyta</taxon>
        <taxon>Tracheophyta</taxon>
        <taxon>Spermatophyta</taxon>
        <taxon>Magnoliopsida</taxon>
        <taxon>eudicotyledons</taxon>
        <taxon>Gunneridae</taxon>
        <taxon>Pentapetalae</taxon>
        <taxon>rosids</taxon>
        <taxon>fabids</taxon>
        <taxon>Fagales</taxon>
        <taxon>Fagaceae</taxon>
        <taxon>Fagus</taxon>
    </lineage>
</organism>
<evidence type="ECO:0000313" key="1">
    <source>
        <dbReference type="EMBL" id="SPD15067.1"/>
    </source>
</evidence>
<dbReference type="AlphaFoldDB" id="A0A2N9HLN6"/>
<dbReference type="EMBL" id="OIVN01004033">
    <property type="protein sequence ID" value="SPD15067.1"/>
    <property type="molecule type" value="Genomic_DNA"/>
</dbReference>
<protein>
    <submittedName>
        <fullName evidence="1">Uncharacterized protein</fullName>
    </submittedName>
</protein>
<sequence>MDWKFEFGSDLNSDCVDLLGQRLPCFSLFHFMDWKFEFGSDLKPKVGGGYGGFAAENWRRRLVVVMV</sequence>